<protein>
    <submittedName>
        <fullName evidence="1">DUF4250 domain-containing protein</fullName>
    </submittedName>
</protein>
<proteinExistence type="predicted"/>
<dbReference type="Pfam" id="PF14056">
    <property type="entry name" value="DUF4250"/>
    <property type="match status" value="1"/>
</dbReference>
<evidence type="ECO:0000313" key="1">
    <source>
        <dbReference type="EMBL" id="MBS5332279.1"/>
    </source>
</evidence>
<dbReference type="AlphaFoldDB" id="A0A943DFW7"/>
<gene>
    <name evidence="1" type="ORF">KHY36_07115</name>
</gene>
<comment type="caution">
    <text evidence="1">The sequence shown here is derived from an EMBL/GenBank/DDBJ whole genome shotgun (WGS) entry which is preliminary data.</text>
</comment>
<dbReference type="EMBL" id="JAGZGG010000013">
    <property type="protein sequence ID" value="MBS5332279.1"/>
    <property type="molecule type" value="Genomic_DNA"/>
</dbReference>
<accession>A0A943DFW7</accession>
<dbReference type="InterPro" id="IPR025346">
    <property type="entry name" value="DUF4250"/>
</dbReference>
<organism evidence="1 2">
    <name type="scientific">Subdoligranulum variabile</name>
    <dbReference type="NCBI Taxonomy" id="214851"/>
    <lineage>
        <taxon>Bacteria</taxon>
        <taxon>Bacillati</taxon>
        <taxon>Bacillota</taxon>
        <taxon>Clostridia</taxon>
        <taxon>Eubacteriales</taxon>
        <taxon>Oscillospiraceae</taxon>
        <taxon>Subdoligranulum</taxon>
    </lineage>
</organism>
<reference evidence="1" key="1">
    <citation type="submission" date="2021-02" db="EMBL/GenBank/DDBJ databases">
        <title>Infant gut strain persistence is associated with maternal origin, phylogeny, and functional potential including surface adhesion and iron acquisition.</title>
        <authorList>
            <person name="Lou Y.C."/>
        </authorList>
    </citation>
    <scope>NUCLEOTIDE SEQUENCE</scope>
    <source>
        <strain evidence="1">L3_101_000M1_dasL3_101_000M1_concoct_87</strain>
    </source>
</reference>
<dbReference type="Proteomes" id="UP000759273">
    <property type="component" value="Unassembled WGS sequence"/>
</dbReference>
<evidence type="ECO:0000313" key="2">
    <source>
        <dbReference type="Proteomes" id="UP000759273"/>
    </source>
</evidence>
<name>A0A943DFW7_9FIRM</name>
<sequence length="57" mass="6473">MLPHDPVMLLSYVNTQLRDRDASLDALCDREDADKQALCAALAEIGYEYNAEQNRFV</sequence>